<evidence type="ECO:0000313" key="1">
    <source>
        <dbReference type="EMBL" id="UXE61127.1"/>
    </source>
</evidence>
<dbReference type="AlphaFoldDB" id="A0A977KWE1"/>
<accession>A0A977KWE1</accession>
<proteinExistence type="predicted"/>
<dbReference type="Proteomes" id="UP001065613">
    <property type="component" value="Chromosome"/>
</dbReference>
<gene>
    <name evidence="1" type="ORF">KA717_37985</name>
</gene>
<organism evidence="1">
    <name type="scientific">Woronichinia naegeliana WA131</name>
    <dbReference type="NCBI Taxonomy" id="2824559"/>
    <lineage>
        <taxon>Bacteria</taxon>
        <taxon>Bacillati</taxon>
        <taxon>Cyanobacteriota</taxon>
        <taxon>Cyanophyceae</taxon>
        <taxon>Synechococcales</taxon>
        <taxon>Coelosphaeriaceae</taxon>
        <taxon>Woronichinia</taxon>
    </lineage>
</organism>
<dbReference type="EMBL" id="CP073041">
    <property type="protein sequence ID" value="UXE61127.1"/>
    <property type="molecule type" value="Genomic_DNA"/>
</dbReference>
<reference evidence="1" key="1">
    <citation type="submission" date="2021-04" db="EMBL/GenBank/DDBJ databases">
        <title>Genome sequence of Woronichinia naegeliana from Washington state freshwater lake bloom.</title>
        <authorList>
            <person name="Dreher T.W."/>
        </authorList>
    </citation>
    <scope>NUCLEOTIDE SEQUENCE</scope>
    <source>
        <strain evidence="1">WA131</strain>
    </source>
</reference>
<sequence>MRSQFIKLRCDRGSLSQTGKKAIAVYSLKLEKRRSRFIVSNWKKGDRSLFL</sequence>
<name>A0A977KWE1_9CYAN</name>
<dbReference type="KEGG" id="wna:KA717_37985"/>
<protein>
    <submittedName>
        <fullName evidence="1">Uncharacterized protein</fullName>
    </submittedName>
</protein>